<sequence length="129" mass="14495">MPHISKRQQQINLLPRKRGRFVSQEEAYKATNVQNKQEEGTKENNILFNATLNNMLINANNISLNEVKVSNNILLDASVEVPSNTLLEALAEASSYTSVLQPSPRTIQNSLPPIDTTTILRIRLEKVNQ</sequence>
<comment type="caution">
    <text evidence="1">The sequence shown here is derived from an EMBL/GenBank/DDBJ whole genome shotgun (WGS) entry which is preliminary data.</text>
</comment>
<proteinExistence type="predicted"/>
<dbReference type="Proteomes" id="UP000789366">
    <property type="component" value="Unassembled WGS sequence"/>
</dbReference>
<organism evidence="1 2">
    <name type="scientific">Cetraspora pellucida</name>
    <dbReference type="NCBI Taxonomy" id="1433469"/>
    <lineage>
        <taxon>Eukaryota</taxon>
        <taxon>Fungi</taxon>
        <taxon>Fungi incertae sedis</taxon>
        <taxon>Mucoromycota</taxon>
        <taxon>Glomeromycotina</taxon>
        <taxon>Glomeromycetes</taxon>
        <taxon>Diversisporales</taxon>
        <taxon>Gigasporaceae</taxon>
        <taxon>Cetraspora</taxon>
    </lineage>
</organism>
<evidence type="ECO:0000313" key="2">
    <source>
        <dbReference type="Proteomes" id="UP000789366"/>
    </source>
</evidence>
<accession>A0ACA9L0U4</accession>
<keyword evidence="2" id="KW-1185">Reference proteome</keyword>
<reference evidence="1" key="1">
    <citation type="submission" date="2021-06" db="EMBL/GenBank/DDBJ databases">
        <authorList>
            <person name="Kallberg Y."/>
            <person name="Tangrot J."/>
            <person name="Rosling A."/>
        </authorList>
    </citation>
    <scope>NUCLEOTIDE SEQUENCE</scope>
    <source>
        <strain evidence="1">28 12/20/2015</strain>
    </source>
</reference>
<name>A0ACA9L0U4_9GLOM</name>
<gene>
    <name evidence="1" type="ORF">SPELUC_LOCUS3171</name>
</gene>
<protein>
    <submittedName>
        <fullName evidence="1">11174_t:CDS:1</fullName>
    </submittedName>
</protein>
<evidence type="ECO:0000313" key="1">
    <source>
        <dbReference type="EMBL" id="CAG8504467.1"/>
    </source>
</evidence>
<dbReference type="EMBL" id="CAJVPW010002351">
    <property type="protein sequence ID" value="CAG8504467.1"/>
    <property type="molecule type" value="Genomic_DNA"/>
</dbReference>